<evidence type="ECO:0000256" key="1">
    <source>
        <dbReference type="SAM" id="Phobius"/>
    </source>
</evidence>
<evidence type="ECO:0008006" key="4">
    <source>
        <dbReference type="Google" id="ProtNLM"/>
    </source>
</evidence>
<proteinExistence type="predicted"/>
<feature type="transmembrane region" description="Helical" evidence="1">
    <location>
        <begin position="62"/>
        <end position="81"/>
    </location>
</feature>
<name>A0ABP9H1V8_9FLAO</name>
<dbReference type="InterPro" id="IPR009793">
    <property type="entry name" value="DUF1361"/>
</dbReference>
<feature type="transmembrane region" description="Helical" evidence="1">
    <location>
        <begin position="20"/>
        <end position="42"/>
    </location>
</feature>
<sequence length="144" mass="16922">MPNAPYIITDLIHLTVSYGSYVWLDILVVSSFAMSGLLLFYLSFLDMKNILKPHLKNHFNKYFFILIIYLSSFGVFLGRFLRYNSWEILSNPKYLFIDILNIITRPLAYKEAWLFTIIFGLFLHAGLWIFNQFSFSANLKPDSE</sequence>
<keyword evidence="1" id="KW-1133">Transmembrane helix</keyword>
<accession>A0ABP9H1V8</accession>
<gene>
    <name evidence="2" type="ORF">GCM10023315_03950</name>
</gene>
<keyword evidence="3" id="KW-1185">Reference proteome</keyword>
<organism evidence="2 3">
    <name type="scientific">Algibacter aquimarinus</name>
    <dbReference type="NCBI Taxonomy" id="1136748"/>
    <lineage>
        <taxon>Bacteria</taxon>
        <taxon>Pseudomonadati</taxon>
        <taxon>Bacteroidota</taxon>
        <taxon>Flavobacteriia</taxon>
        <taxon>Flavobacteriales</taxon>
        <taxon>Flavobacteriaceae</taxon>
        <taxon>Algibacter</taxon>
    </lineage>
</organism>
<comment type="caution">
    <text evidence="2">The sequence shown here is derived from an EMBL/GenBank/DDBJ whole genome shotgun (WGS) entry which is preliminary data.</text>
</comment>
<feature type="transmembrane region" description="Helical" evidence="1">
    <location>
        <begin position="112"/>
        <end position="130"/>
    </location>
</feature>
<evidence type="ECO:0000313" key="3">
    <source>
        <dbReference type="Proteomes" id="UP001501692"/>
    </source>
</evidence>
<evidence type="ECO:0000313" key="2">
    <source>
        <dbReference type="EMBL" id="GAA4959515.1"/>
    </source>
</evidence>
<dbReference type="Pfam" id="PF07099">
    <property type="entry name" value="DUF1361"/>
    <property type="match status" value="1"/>
</dbReference>
<dbReference type="Proteomes" id="UP001501692">
    <property type="component" value="Unassembled WGS sequence"/>
</dbReference>
<protein>
    <recommendedName>
        <fullName evidence="4">Prolipoprotein diacylglyceryl transferase</fullName>
    </recommendedName>
</protein>
<dbReference type="EMBL" id="BAABJK010000002">
    <property type="protein sequence ID" value="GAA4959515.1"/>
    <property type="molecule type" value="Genomic_DNA"/>
</dbReference>
<keyword evidence="1" id="KW-0812">Transmembrane</keyword>
<reference evidence="3" key="1">
    <citation type="journal article" date="2019" name="Int. J. Syst. Evol. Microbiol.">
        <title>The Global Catalogue of Microorganisms (GCM) 10K type strain sequencing project: providing services to taxonomists for standard genome sequencing and annotation.</title>
        <authorList>
            <consortium name="The Broad Institute Genomics Platform"/>
            <consortium name="The Broad Institute Genome Sequencing Center for Infectious Disease"/>
            <person name="Wu L."/>
            <person name="Ma J."/>
        </authorList>
    </citation>
    <scope>NUCLEOTIDE SEQUENCE [LARGE SCALE GENOMIC DNA]</scope>
    <source>
        <strain evidence="3">JCM 18287</strain>
    </source>
</reference>
<keyword evidence="1" id="KW-0472">Membrane</keyword>